<dbReference type="PANTHER" id="PTHR43555:SF1">
    <property type="entry name" value="PHOSPHORIBOSYLFORMYLGLYCINAMIDINE SYNTHASE SUBUNIT PURL"/>
    <property type="match status" value="1"/>
</dbReference>
<dbReference type="Gene3D" id="3.30.1330.10">
    <property type="entry name" value="PurM-like, N-terminal domain"/>
    <property type="match status" value="1"/>
</dbReference>
<dbReference type="InterPro" id="IPR010918">
    <property type="entry name" value="PurM-like_C_dom"/>
</dbReference>
<dbReference type="InterPro" id="IPR036921">
    <property type="entry name" value="PurM-like_N_sf"/>
</dbReference>
<evidence type="ECO:0000313" key="3">
    <source>
        <dbReference type="Proteomes" id="UP000177602"/>
    </source>
</evidence>
<dbReference type="Gene3D" id="3.90.650.10">
    <property type="entry name" value="PurM-like C-terminal domain"/>
    <property type="match status" value="2"/>
</dbReference>
<gene>
    <name evidence="2" type="ORF">A2818_01615</name>
</gene>
<dbReference type="GO" id="GO:0004642">
    <property type="term" value="F:phosphoribosylformylglycinamidine synthase activity"/>
    <property type="evidence" value="ECO:0007669"/>
    <property type="project" value="InterPro"/>
</dbReference>
<reference evidence="2 3" key="1">
    <citation type="journal article" date="2016" name="Nat. Commun.">
        <title>Thousands of microbial genomes shed light on interconnected biogeochemical processes in an aquifer system.</title>
        <authorList>
            <person name="Anantharaman K."/>
            <person name="Brown C.T."/>
            <person name="Hug L.A."/>
            <person name="Sharon I."/>
            <person name="Castelle C.J."/>
            <person name="Probst A.J."/>
            <person name="Thomas B.C."/>
            <person name="Singh A."/>
            <person name="Wilkins M.J."/>
            <person name="Karaoz U."/>
            <person name="Brodie E.L."/>
            <person name="Williams K.H."/>
            <person name="Hubbard S.S."/>
            <person name="Banfield J.F."/>
        </authorList>
    </citation>
    <scope>NUCLEOTIDE SEQUENCE [LARGE SCALE GENOMIC DNA]</scope>
</reference>
<dbReference type="GO" id="GO:0006189">
    <property type="term" value="P:'de novo' IMP biosynthetic process"/>
    <property type="evidence" value="ECO:0007669"/>
    <property type="project" value="InterPro"/>
</dbReference>
<name>A0A1F6V0Y8_9BACT</name>
<feature type="domain" description="PurM-like C-terminal" evidence="1">
    <location>
        <begin position="259"/>
        <end position="405"/>
    </location>
</feature>
<comment type="caution">
    <text evidence="2">The sequence shown here is derived from an EMBL/GenBank/DDBJ whole genome shotgun (WGS) entry which is preliminary data.</text>
</comment>
<proteinExistence type="predicted"/>
<dbReference type="AlphaFoldDB" id="A0A1F6V0Y8"/>
<protein>
    <recommendedName>
        <fullName evidence="1">PurM-like C-terminal domain-containing protein</fullName>
    </recommendedName>
</protein>
<dbReference type="EMBL" id="MFTN01000007">
    <property type="protein sequence ID" value="OGI63305.1"/>
    <property type="molecule type" value="Genomic_DNA"/>
</dbReference>
<evidence type="ECO:0000313" key="2">
    <source>
        <dbReference type="EMBL" id="OGI63305.1"/>
    </source>
</evidence>
<dbReference type="InterPro" id="IPR036676">
    <property type="entry name" value="PurM-like_C_sf"/>
</dbReference>
<accession>A0A1F6V0Y8</accession>
<dbReference type="SUPFAM" id="SSF55326">
    <property type="entry name" value="PurM N-terminal domain-like"/>
    <property type="match status" value="1"/>
</dbReference>
<sequence>MQSRGVEATVIGKFTDSGKVIVKWKGKIIMDMSMEFLHNGLPKHHLETTPYFLTYPEPDTPSLKKERGYTKILEDLLGNLNLSSFAFISGQYDHEVQASSVLKPLSGRGCINTDAQVFRPVLSSKKGVVLSSAVCPSYGDLSCYHMAACAIDTAIRNSIVCGGTLKHLALLDNFCWCSSYDKTRLAQLVDAVKACYDYAIGFSTPFISGKDSMFNDFKGYDEKENPVAISIPPTLLISAIGVIPDFYKTVSPEFKNARDAIYLLGETHDELGASEYYKMLAKKEGNNAIGNNVPKVDVEKNMKTYLALEKAIQKELVTSAISVTSGGFGIALAKASLGGMLGCKVSISQTASKALSVDAKLFSESQGRILVSISPKNISAFEKIIREIPHTKLGKVTKNGKFIVTDRNKIIETNTKKLHTIYHKFSNAQ</sequence>
<dbReference type="InterPro" id="IPR010074">
    <property type="entry name" value="PRibForGlyAmidine_synth_PurL"/>
</dbReference>
<dbReference type="Proteomes" id="UP000177602">
    <property type="component" value="Unassembled WGS sequence"/>
</dbReference>
<dbReference type="Pfam" id="PF02769">
    <property type="entry name" value="AIRS_C"/>
    <property type="match status" value="1"/>
</dbReference>
<dbReference type="STRING" id="1801737.A2818_01615"/>
<dbReference type="SUPFAM" id="SSF56042">
    <property type="entry name" value="PurM C-terminal domain-like"/>
    <property type="match status" value="2"/>
</dbReference>
<organism evidence="2 3">
    <name type="scientific">Candidatus Nomurabacteria bacterium RIFCSPHIGHO2_01_FULL_40_12</name>
    <dbReference type="NCBI Taxonomy" id="1801737"/>
    <lineage>
        <taxon>Bacteria</taxon>
        <taxon>Candidatus Nomuraibacteriota</taxon>
    </lineage>
</organism>
<dbReference type="CDD" id="cd02204">
    <property type="entry name" value="PurL_repeat2"/>
    <property type="match status" value="1"/>
</dbReference>
<dbReference type="PANTHER" id="PTHR43555">
    <property type="entry name" value="PHOSPHORIBOSYLFORMYLGLYCINAMIDINE SYNTHASE SUBUNIT PURL"/>
    <property type="match status" value="1"/>
</dbReference>
<evidence type="ECO:0000259" key="1">
    <source>
        <dbReference type="Pfam" id="PF02769"/>
    </source>
</evidence>